<keyword evidence="2" id="KW-1185">Reference proteome</keyword>
<dbReference type="NCBIfam" id="TIGR04256">
    <property type="entry name" value="GxxExxY"/>
    <property type="match status" value="1"/>
</dbReference>
<dbReference type="Proteomes" id="UP000436006">
    <property type="component" value="Unassembled WGS sequence"/>
</dbReference>
<accession>A0A7K1SM49</accession>
<dbReference type="EMBL" id="WPIN01000017">
    <property type="protein sequence ID" value="MVM34676.1"/>
    <property type="molecule type" value="Genomic_DNA"/>
</dbReference>
<sequence length="123" mass="13917">MNHDNLTHQIIAAAYAVHNELGPGFLEKVYENALYVELLNRSILAEQQVSVPVFYQQIQVGDYVADMLVEQQVLIELKAVEAIHTKHEAQLVNYLTATGLDIGLLINFGSSVTVKRKYRTYKK</sequence>
<evidence type="ECO:0000313" key="1">
    <source>
        <dbReference type="EMBL" id="MVM34676.1"/>
    </source>
</evidence>
<reference evidence="1 2" key="1">
    <citation type="submission" date="2019-12" db="EMBL/GenBank/DDBJ databases">
        <title>Spirosoma sp. HMF4905 genome sequencing and assembly.</title>
        <authorList>
            <person name="Kang H."/>
            <person name="Cha I."/>
            <person name="Kim H."/>
            <person name="Joh K."/>
        </authorList>
    </citation>
    <scope>NUCLEOTIDE SEQUENCE [LARGE SCALE GENOMIC DNA]</scope>
    <source>
        <strain evidence="1 2">HMF4905</strain>
    </source>
</reference>
<comment type="caution">
    <text evidence="1">The sequence shown here is derived from an EMBL/GenBank/DDBJ whole genome shotgun (WGS) entry which is preliminary data.</text>
</comment>
<evidence type="ECO:0000313" key="2">
    <source>
        <dbReference type="Proteomes" id="UP000436006"/>
    </source>
</evidence>
<protein>
    <submittedName>
        <fullName evidence="1">GxxExxY protein</fullName>
    </submittedName>
</protein>
<proteinExistence type="predicted"/>
<dbReference type="AlphaFoldDB" id="A0A7K1SM49"/>
<gene>
    <name evidence="1" type="ORF">GO755_31905</name>
</gene>
<name>A0A7K1SM49_9BACT</name>
<dbReference type="Pfam" id="PF13366">
    <property type="entry name" value="PDDEXK_3"/>
    <property type="match status" value="1"/>
</dbReference>
<organism evidence="1 2">
    <name type="scientific">Spirosoma arboris</name>
    <dbReference type="NCBI Taxonomy" id="2682092"/>
    <lineage>
        <taxon>Bacteria</taxon>
        <taxon>Pseudomonadati</taxon>
        <taxon>Bacteroidota</taxon>
        <taxon>Cytophagia</taxon>
        <taxon>Cytophagales</taxon>
        <taxon>Cytophagaceae</taxon>
        <taxon>Spirosoma</taxon>
    </lineage>
</organism>
<dbReference type="InterPro" id="IPR026350">
    <property type="entry name" value="GxxExxY"/>
</dbReference>
<dbReference type="RefSeq" id="WP_157589494.1">
    <property type="nucleotide sequence ID" value="NZ_WPIN01000017.1"/>
</dbReference>